<evidence type="ECO:0000313" key="1">
    <source>
        <dbReference type="EMBL" id="XPM63904.1"/>
    </source>
</evidence>
<proteinExistence type="predicted"/>
<dbReference type="Proteomes" id="UP000095472">
    <property type="component" value="Chromosome"/>
</dbReference>
<gene>
    <name evidence="1" type="ORF">BH720_033060</name>
</gene>
<organism evidence="1 2">
    <name type="scientific">Desertifilum tharense IPPAS B-1220</name>
    <dbReference type="NCBI Taxonomy" id="1781255"/>
    <lineage>
        <taxon>Bacteria</taxon>
        <taxon>Bacillati</taxon>
        <taxon>Cyanobacteriota</taxon>
        <taxon>Cyanophyceae</taxon>
        <taxon>Desertifilales</taxon>
        <taxon>Desertifilaceae</taxon>
        <taxon>Desertifilum</taxon>
    </lineage>
</organism>
<evidence type="ECO:0000313" key="2">
    <source>
        <dbReference type="Proteomes" id="UP000095472"/>
    </source>
</evidence>
<reference evidence="1 2" key="1">
    <citation type="journal article" date="2016" name="Genome Announc.">
        <title>Draft Genome Sequence of the Thermotolerant Cyanobacterium Desertifilum sp. IPPAS B-1220.</title>
        <authorList>
            <person name="Mironov K.S."/>
            <person name="Sinetova M.A."/>
            <person name="Bolatkhan K."/>
            <person name="Zayadan B.K."/>
            <person name="Ustinova V.V."/>
            <person name="Kupriyanova E.V."/>
            <person name="Skrypnik A.N."/>
            <person name="Gogoleva N.E."/>
            <person name="Gogolev Y.V."/>
            <person name="Los D.A."/>
        </authorList>
    </citation>
    <scope>NUCLEOTIDE SEQUENCE [LARGE SCALE GENOMIC DNA]</scope>
    <source>
        <strain evidence="1 2">IPPAS B-1220</strain>
    </source>
</reference>
<keyword evidence="2" id="KW-1185">Reference proteome</keyword>
<dbReference type="EMBL" id="CP182909">
    <property type="protein sequence ID" value="XPM63904.1"/>
    <property type="molecule type" value="Genomic_DNA"/>
</dbReference>
<name>A0ACD5GTZ6_9CYAN</name>
<sequence>MHSALQSALGSLDVQLEDELIRYRRAKSSDPLPPPRGLERHQPRKPLDLITLSAPQYPKPKPQFPKQHPPHRNRPHPSKPAAV</sequence>
<protein>
    <submittedName>
        <fullName evidence="1">Uncharacterized protein</fullName>
    </submittedName>
</protein>
<accession>A0ACD5GTZ6</accession>